<evidence type="ECO:0000256" key="8">
    <source>
        <dbReference type="ARBA" id="ARBA00022991"/>
    </source>
</evidence>
<keyword evidence="14" id="KW-1185">Reference proteome</keyword>
<evidence type="ECO:0000256" key="2">
    <source>
        <dbReference type="ARBA" id="ARBA00006402"/>
    </source>
</evidence>
<proteinExistence type="inferred from homology"/>
<evidence type="ECO:0000313" key="13">
    <source>
        <dbReference type="EMBL" id="SKA01598.1"/>
    </source>
</evidence>
<dbReference type="InterPro" id="IPR013654">
    <property type="entry name" value="PAS_2"/>
</dbReference>
<dbReference type="SUPFAM" id="SSF55785">
    <property type="entry name" value="PYP-like sensor domain (PAS domain)"/>
    <property type="match status" value="1"/>
</dbReference>
<dbReference type="Gene3D" id="3.30.450.270">
    <property type="match status" value="1"/>
</dbReference>
<evidence type="ECO:0000256" key="5">
    <source>
        <dbReference type="ARBA" id="ARBA00022606"/>
    </source>
</evidence>
<evidence type="ECO:0000256" key="6">
    <source>
        <dbReference type="ARBA" id="ARBA00022679"/>
    </source>
</evidence>
<accession>A0A1T4QED6</accession>
<dbReference type="Pfam" id="PF00360">
    <property type="entry name" value="PHY"/>
    <property type="match status" value="1"/>
</dbReference>
<dbReference type="InterPro" id="IPR005467">
    <property type="entry name" value="His_kinase_dom"/>
</dbReference>
<evidence type="ECO:0000259" key="11">
    <source>
        <dbReference type="PROSITE" id="PS50046"/>
    </source>
</evidence>
<dbReference type="EC" id="2.7.13.3" evidence="3"/>
<dbReference type="CDD" id="cd00082">
    <property type="entry name" value="HisKA"/>
    <property type="match status" value="1"/>
</dbReference>
<dbReference type="PROSITE" id="PS50046">
    <property type="entry name" value="PHYTOCHROME_2"/>
    <property type="match status" value="1"/>
</dbReference>
<keyword evidence="7 13" id="KW-0418">Kinase</keyword>
<dbReference type="STRING" id="413434.SAMN04488132_10856"/>
<dbReference type="InterPro" id="IPR003018">
    <property type="entry name" value="GAF"/>
</dbReference>
<dbReference type="SUPFAM" id="SSF55874">
    <property type="entry name" value="ATPase domain of HSP90 chaperone/DNA topoisomerase II/histidine kinase"/>
    <property type="match status" value="1"/>
</dbReference>
<comment type="catalytic activity">
    <reaction evidence="1">
        <text>ATP + protein L-histidine = ADP + protein N-phospho-L-histidine.</text>
        <dbReference type="EC" id="2.7.13.3"/>
    </reaction>
</comment>
<evidence type="ECO:0000256" key="1">
    <source>
        <dbReference type="ARBA" id="ARBA00000085"/>
    </source>
</evidence>
<dbReference type="InterPro" id="IPR016132">
    <property type="entry name" value="Phyto_chromo_attachment"/>
</dbReference>
<dbReference type="Gene3D" id="3.30.565.10">
    <property type="entry name" value="Histidine kinase-like ATPase, C-terminal domain"/>
    <property type="match status" value="1"/>
</dbReference>
<dbReference type="Pfam" id="PF08446">
    <property type="entry name" value="PAS_2"/>
    <property type="match status" value="1"/>
</dbReference>
<dbReference type="SMART" id="SM00387">
    <property type="entry name" value="HATPase_c"/>
    <property type="match status" value="1"/>
</dbReference>
<dbReference type="PANTHER" id="PTHR42878">
    <property type="entry name" value="TWO-COMPONENT HISTIDINE KINASE"/>
    <property type="match status" value="1"/>
</dbReference>
<dbReference type="GO" id="GO:0000155">
    <property type="term" value="F:phosphorelay sensor kinase activity"/>
    <property type="evidence" value="ECO:0007669"/>
    <property type="project" value="InterPro"/>
</dbReference>
<evidence type="ECO:0000256" key="9">
    <source>
        <dbReference type="ARBA" id="ARBA00023170"/>
    </source>
</evidence>
<evidence type="ECO:0000256" key="7">
    <source>
        <dbReference type="ARBA" id="ARBA00022777"/>
    </source>
</evidence>
<dbReference type="SUPFAM" id="SSF55781">
    <property type="entry name" value="GAF domain-like"/>
    <property type="match status" value="2"/>
</dbReference>
<dbReference type="InterPro" id="IPR050351">
    <property type="entry name" value="BphY/WalK/GraS-like"/>
</dbReference>
<dbReference type="Pfam" id="PF02518">
    <property type="entry name" value="HATPase_c"/>
    <property type="match status" value="1"/>
</dbReference>
<dbReference type="Gene3D" id="3.30.450.40">
    <property type="match status" value="1"/>
</dbReference>
<comment type="similarity">
    <text evidence="2">In the N-terminal section; belongs to the phytochrome family.</text>
</comment>
<evidence type="ECO:0000256" key="4">
    <source>
        <dbReference type="ARBA" id="ARBA00022543"/>
    </source>
</evidence>
<evidence type="ECO:0000256" key="3">
    <source>
        <dbReference type="ARBA" id="ARBA00012438"/>
    </source>
</evidence>
<dbReference type="RefSeq" id="WP_078831995.1">
    <property type="nucleotide sequence ID" value="NZ_FUWH01000008.1"/>
</dbReference>
<dbReference type="Pfam" id="PF01590">
    <property type="entry name" value="GAF"/>
    <property type="match status" value="1"/>
</dbReference>
<dbReference type="Proteomes" id="UP000190888">
    <property type="component" value="Unassembled WGS sequence"/>
</dbReference>
<dbReference type="InterPro" id="IPR029016">
    <property type="entry name" value="GAF-like_dom_sf"/>
</dbReference>
<dbReference type="AlphaFoldDB" id="A0A1T4QED6"/>
<keyword evidence="8" id="KW-0157">Chromophore</keyword>
<keyword evidence="4" id="KW-0600">Photoreceptor protein</keyword>
<name>A0A1T4QED6_9BACT</name>
<dbReference type="Gene3D" id="3.30.450.20">
    <property type="entry name" value="PAS domain"/>
    <property type="match status" value="1"/>
</dbReference>
<protein>
    <recommendedName>
        <fullName evidence="3">histidine kinase</fullName>
        <ecNumber evidence="3">2.7.13.3</ecNumber>
    </recommendedName>
</protein>
<dbReference type="InterPro" id="IPR013515">
    <property type="entry name" value="Phytochrome_cen-reg"/>
</dbReference>
<dbReference type="InterPro" id="IPR001294">
    <property type="entry name" value="Phytochrome"/>
</dbReference>
<dbReference type="InterPro" id="IPR003661">
    <property type="entry name" value="HisK_dim/P_dom"/>
</dbReference>
<dbReference type="GO" id="GO:0009584">
    <property type="term" value="P:detection of visible light"/>
    <property type="evidence" value="ECO:0007669"/>
    <property type="project" value="InterPro"/>
</dbReference>
<feature type="domain" description="Phytochrome chromophore attachment site" evidence="11">
    <location>
        <begin position="143"/>
        <end position="301"/>
    </location>
</feature>
<dbReference type="SMART" id="SM00065">
    <property type="entry name" value="GAF"/>
    <property type="match status" value="1"/>
</dbReference>
<dbReference type="SUPFAM" id="SSF47384">
    <property type="entry name" value="Homodimeric domain of signal transducing histidine kinase"/>
    <property type="match status" value="1"/>
</dbReference>
<dbReference type="EMBL" id="FUWH01000008">
    <property type="protein sequence ID" value="SKA01598.1"/>
    <property type="molecule type" value="Genomic_DNA"/>
</dbReference>
<gene>
    <name evidence="13" type="ORF">SAMN04488132_10856</name>
</gene>
<dbReference type="InterPro" id="IPR003594">
    <property type="entry name" value="HATPase_dom"/>
</dbReference>
<dbReference type="GO" id="GO:0007234">
    <property type="term" value="P:osmosensory signaling via phosphorelay pathway"/>
    <property type="evidence" value="ECO:0007669"/>
    <property type="project" value="TreeGrafter"/>
</dbReference>
<feature type="coiled-coil region" evidence="10">
    <location>
        <begin position="502"/>
        <end position="529"/>
    </location>
</feature>
<dbReference type="PRINTS" id="PR01033">
    <property type="entry name" value="PHYTOCHROME"/>
</dbReference>
<reference evidence="13 14" key="1">
    <citation type="submission" date="2017-02" db="EMBL/GenBank/DDBJ databases">
        <authorList>
            <person name="Peterson S.W."/>
        </authorList>
    </citation>
    <scope>NUCLEOTIDE SEQUENCE [LARGE SCALE GENOMIC DNA]</scope>
    <source>
        <strain evidence="13 14">DSM 22335</strain>
    </source>
</reference>
<dbReference type="GO" id="GO:0030295">
    <property type="term" value="F:protein kinase activator activity"/>
    <property type="evidence" value="ECO:0007669"/>
    <property type="project" value="TreeGrafter"/>
</dbReference>
<keyword evidence="10" id="KW-0175">Coiled coil</keyword>
<keyword evidence="6" id="KW-0808">Transferase</keyword>
<dbReference type="PROSITE" id="PS50109">
    <property type="entry name" value="HIS_KIN"/>
    <property type="match status" value="1"/>
</dbReference>
<dbReference type="GO" id="GO:0006355">
    <property type="term" value="P:regulation of DNA-templated transcription"/>
    <property type="evidence" value="ECO:0007669"/>
    <property type="project" value="InterPro"/>
</dbReference>
<dbReference type="InterPro" id="IPR035965">
    <property type="entry name" value="PAS-like_dom_sf"/>
</dbReference>
<evidence type="ECO:0000259" key="12">
    <source>
        <dbReference type="PROSITE" id="PS50109"/>
    </source>
</evidence>
<keyword evidence="9" id="KW-0675">Receptor</keyword>
<keyword evidence="5" id="KW-0716">Sensory transduction</keyword>
<organism evidence="13 14">
    <name type="scientific">Sediminibacterium ginsengisoli</name>
    <dbReference type="NCBI Taxonomy" id="413434"/>
    <lineage>
        <taxon>Bacteria</taxon>
        <taxon>Pseudomonadati</taxon>
        <taxon>Bacteroidota</taxon>
        <taxon>Chitinophagia</taxon>
        <taxon>Chitinophagales</taxon>
        <taxon>Chitinophagaceae</taxon>
        <taxon>Sediminibacterium</taxon>
    </lineage>
</organism>
<dbReference type="InterPro" id="IPR036097">
    <property type="entry name" value="HisK_dim/P_sf"/>
</dbReference>
<dbReference type="OrthoDB" id="9766459at2"/>
<dbReference type="InterPro" id="IPR036890">
    <property type="entry name" value="HATPase_C_sf"/>
</dbReference>
<sequence>MKIKDIVNKDIVNLENCDEEPIHIPGSIQPHGFLAGITASGMIDFCSANVSNFISLDYRSLLGKPATALFDTEDPLQLLATAAAQPQSSVTVSCAGKSFSCFVHKSGDTIIAELEPAQADSLQLTALYNLSLDSIHALQSSDTLQKLCQNVASQIRKITGYDRVMVYRFDEDYNGEVFAEEREEYLEPFLGLRYPHTDIPAQARQLYIKNLLRVIVDVDYTPAPLFTIDDAKDKNLDLGMASLRSVSPIHIAYLQNIGVRATLTISLLHEGKLWGLIACHHYSGPKHLSAYTRVSAQLMAQLLTSQIRVREVAEEYEIAKRVNTSLEQLLLYPNELNRLSFADMVQRPELLEVCKAGGIAIMHNDVIYKAGNTPADDKIRQLLQFLDSNNHRPFFQTTRLSAVYPEAGNDCNTASGILYYALEGHGQNCIIWFRPETNEEVHWAGDPDKAIIKNEKGLSPRNSFALWRQIIKCRSLRWENPEISATGTFANALQKHIHMLALSEEEIKYRELSVQLKEANDELENINWISTHDLKEPLRKIQVFSSRILSREQKDVSEVVIDSLRKMNASANRMQRLITDITSYARLRHTDNQHLDVNLNELLKEVIAEIKEDVNDLSRYVVIDDLPVVKGVELLLHQLFVNLIRNAIKFRRKDVELRIRISCLADQPYEAAPDPARRFSKITISDNGIGLDNIHKENIFKVFTRLHNQSEYAGSGVGLALCRQIMQMHNGYITADGTPGAGTDFHLYFPA</sequence>
<dbReference type="GO" id="GO:0000156">
    <property type="term" value="F:phosphorelay response regulator activity"/>
    <property type="evidence" value="ECO:0007669"/>
    <property type="project" value="TreeGrafter"/>
</dbReference>
<evidence type="ECO:0000313" key="14">
    <source>
        <dbReference type="Proteomes" id="UP000190888"/>
    </source>
</evidence>
<dbReference type="Gene3D" id="1.10.287.130">
    <property type="match status" value="1"/>
</dbReference>
<feature type="domain" description="Histidine kinase" evidence="12">
    <location>
        <begin position="529"/>
        <end position="751"/>
    </location>
</feature>
<dbReference type="InterPro" id="IPR043150">
    <property type="entry name" value="Phytochrome_PHY_sf"/>
</dbReference>
<dbReference type="GO" id="GO:0009881">
    <property type="term" value="F:photoreceptor activity"/>
    <property type="evidence" value="ECO:0007669"/>
    <property type="project" value="UniProtKB-KW"/>
</dbReference>
<dbReference type="PANTHER" id="PTHR42878:SF15">
    <property type="entry name" value="BACTERIOPHYTOCHROME"/>
    <property type="match status" value="1"/>
</dbReference>
<evidence type="ECO:0000256" key="10">
    <source>
        <dbReference type="SAM" id="Coils"/>
    </source>
</evidence>